<dbReference type="Proteomes" id="UP001208935">
    <property type="component" value="Unassembled WGS sequence"/>
</dbReference>
<organism evidence="7 8">
    <name type="scientific">Verminephrobacter aporrectodeae subsp. tuberculatae</name>
    <dbReference type="NCBI Taxonomy" id="1110392"/>
    <lineage>
        <taxon>Bacteria</taxon>
        <taxon>Pseudomonadati</taxon>
        <taxon>Pseudomonadota</taxon>
        <taxon>Betaproteobacteria</taxon>
        <taxon>Burkholderiales</taxon>
        <taxon>Comamonadaceae</taxon>
        <taxon>Verminephrobacter</taxon>
    </lineage>
</organism>
<sequence length="206" mass="23494">MRVIRQGWEQLTLYLPVALMGLLALGSWWLVRNAPQPLQLAEERQWEHQPDYSMKSFSMKSFDAVGRLQNEMQGEEARHYPDTDRIEIDRVRMRSIDPEGRVTVATADRALTNADGSEVQLFGHAVVTREPLPARSGMSAQPRLELRSEFLHAFTRTGRLRSNRPVTLTRDQDRFTADGMEYDNLDQVLQLHGRVRGLLPSPGAAQ</sequence>
<comment type="caution">
    <text evidence="7">The sequence shown here is derived from an EMBL/GenBank/DDBJ whole genome shotgun (WGS) entry which is preliminary data.</text>
</comment>
<dbReference type="InterPro" id="IPR026265">
    <property type="entry name" value="LptC"/>
</dbReference>
<dbReference type="PANTHER" id="PTHR37481">
    <property type="entry name" value="LIPOPOLYSACCHARIDE EXPORT SYSTEM PROTEIN LPTC"/>
    <property type="match status" value="1"/>
</dbReference>
<feature type="transmembrane region" description="Helical" evidence="6">
    <location>
        <begin position="12"/>
        <end position="31"/>
    </location>
</feature>
<dbReference type="NCBIfam" id="TIGR04409">
    <property type="entry name" value="LptC_YrbK"/>
    <property type="match status" value="1"/>
</dbReference>
<dbReference type="Pfam" id="PF06835">
    <property type="entry name" value="LptC"/>
    <property type="match status" value="1"/>
</dbReference>
<dbReference type="EMBL" id="QZCW01000001">
    <property type="protein sequence ID" value="MCW5319739.1"/>
    <property type="molecule type" value="Genomic_DNA"/>
</dbReference>
<protein>
    <submittedName>
        <fullName evidence="7">LPS export ABC transporter periplasmic protein LptC</fullName>
    </submittedName>
</protein>
<evidence type="ECO:0000256" key="5">
    <source>
        <dbReference type="ARBA" id="ARBA00023136"/>
    </source>
</evidence>
<keyword evidence="8" id="KW-1185">Reference proteome</keyword>
<evidence type="ECO:0000256" key="1">
    <source>
        <dbReference type="ARBA" id="ARBA00022475"/>
    </source>
</evidence>
<proteinExistence type="predicted"/>
<evidence type="ECO:0000256" key="3">
    <source>
        <dbReference type="ARBA" id="ARBA00022692"/>
    </source>
</evidence>
<dbReference type="PANTHER" id="PTHR37481:SF1">
    <property type="entry name" value="LIPOPOLYSACCHARIDE EXPORT SYSTEM PROTEIN LPTC"/>
    <property type="match status" value="1"/>
</dbReference>
<gene>
    <name evidence="7" type="primary">lptC</name>
    <name evidence="7" type="ORF">D5039_00665</name>
</gene>
<dbReference type="Gene3D" id="2.60.450.10">
    <property type="entry name" value="Lipopolysaccharide (LPS) transport protein A like domain"/>
    <property type="match status" value="1"/>
</dbReference>
<keyword evidence="3 6" id="KW-0812">Transmembrane</keyword>
<dbReference type="InterPro" id="IPR052363">
    <property type="entry name" value="LPS_export_LptC"/>
</dbReference>
<name>A0ABT3KN51_9BURK</name>
<keyword evidence="2" id="KW-0997">Cell inner membrane</keyword>
<keyword evidence="5 6" id="KW-0472">Membrane</keyword>
<evidence type="ECO:0000256" key="4">
    <source>
        <dbReference type="ARBA" id="ARBA00022989"/>
    </source>
</evidence>
<reference evidence="8" key="1">
    <citation type="submission" date="2023-07" db="EMBL/GenBank/DDBJ databases">
        <title>Verminephrobacter genomes.</title>
        <authorList>
            <person name="Lund M.B."/>
        </authorList>
    </citation>
    <scope>NUCLEOTIDE SEQUENCE [LARGE SCALE GENOMIC DNA]</scope>
    <source>
        <strain evidence="8">AtM5-05</strain>
    </source>
</reference>
<evidence type="ECO:0000313" key="7">
    <source>
        <dbReference type="EMBL" id="MCW5319739.1"/>
    </source>
</evidence>
<keyword evidence="4 6" id="KW-1133">Transmembrane helix</keyword>
<keyword evidence="1" id="KW-1003">Cell membrane</keyword>
<dbReference type="InterPro" id="IPR010664">
    <property type="entry name" value="LipoPS_assembly_LptC-rel"/>
</dbReference>
<evidence type="ECO:0000256" key="2">
    <source>
        <dbReference type="ARBA" id="ARBA00022519"/>
    </source>
</evidence>
<evidence type="ECO:0000256" key="6">
    <source>
        <dbReference type="SAM" id="Phobius"/>
    </source>
</evidence>
<accession>A0ABT3KN51</accession>
<evidence type="ECO:0000313" key="8">
    <source>
        <dbReference type="Proteomes" id="UP001208935"/>
    </source>
</evidence>